<feature type="transmembrane region" description="Helical" evidence="1">
    <location>
        <begin position="44"/>
        <end position="62"/>
    </location>
</feature>
<dbReference type="GeneID" id="111103684"/>
<dbReference type="Proteomes" id="UP000694844">
    <property type="component" value="Chromosome 1"/>
</dbReference>
<dbReference type="KEGG" id="cvn:111103684"/>
<keyword evidence="1" id="KW-0472">Membrane</keyword>
<proteinExistence type="predicted"/>
<accession>A0A8B8AMV2</accession>
<reference evidence="2" key="1">
    <citation type="submission" date="2024-06" db="UniProtKB">
        <authorList>
            <consortium name="RefSeq"/>
        </authorList>
    </citation>
    <scope>NUCLEOTIDE SEQUENCE [LARGE SCALE GENOMIC DNA]</scope>
</reference>
<keyword evidence="2" id="KW-1185">Reference proteome</keyword>
<evidence type="ECO:0000256" key="1">
    <source>
        <dbReference type="SAM" id="Phobius"/>
    </source>
</evidence>
<dbReference type="OrthoDB" id="6161116at2759"/>
<reference evidence="3" key="2">
    <citation type="submission" date="2025-08" db="UniProtKB">
        <authorList>
            <consortium name="RefSeq"/>
        </authorList>
    </citation>
    <scope>IDENTIFICATION</scope>
    <source>
        <tissue evidence="3">Whole sample</tissue>
    </source>
</reference>
<name>A0A8B8AMV2_CRAVI</name>
<evidence type="ECO:0000313" key="2">
    <source>
        <dbReference type="Proteomes" id="UP000694844"/>
    </source>
</evidence>
<dbReference type="RefSeq" id="XP_022292862.1">
    <property type="nucleotide sequence ID" value="XM_022437154.1"/>
</dbReference>
<dbReference type="AlphaFoldDB" id="A0A8B8AMV2"/>
<keyword evidence="1" id="KW-0812">Transmembrane</keyword>
<evidence type="ECO:0000313" key="3">
    <source>
        <dbReference type="RefSeq" id="XP_022292862.1"/>
    </source>
</evidence>
<sequence length="188" mass="21173">MCNAVVCYNKQGLLRSYPNHLILGKHMMKTSSSLELYLRDQSTHVMGSIVGVMLLLTISLCLKTRVIDKRHGGGDKFQDDLDQVNINLYPGEKKDTGETDIILNDHEDYALVETTNENCYVDLPAEEYDLLRSQRQHKTCFSGPCVEANYGLVQNGGSMYDIVGQALTDVVQPDNEYEMVKNMQKSTD</sequence>
<organism evidence="2 3">
    <name type="scientific">Crassostrea virginica</name>
    <name type="common">Eastern oyster</name>
    <dbReference type="NCBI Taxonomy" id="6565"/>
    <lineage>
        <taxon>Eukaryota</taxon>
        <taxon>Metazoa</taxon>
        <taxon>Spiralia</taxon>
        <taxon>Lophotrochozoa</taxon>
        <taxon>Mollusca</taxon>
        <taxon>Bivalvia</taxon>
        <taxon>Autobranchia</taxon>
        <taxon>Pteriomorphia</taxon>
        <taxon>Ostreida</taxon>
        <taxon>Ostreoidea</taxon>
        <taxon>Ostreidae</taxon>
        <taxon>Crassostrea</taxon>
    </lineage>
</organism>
<protein>
    <submittedName>
        <fullName evidence="3">Uncharacterized protein LOC111103684 isoform X1</fullName>
    </submittedName>
</protein>
<keyword evidence="1" id="KW-1133">Transmembrane helix</keyword>
<gene>
    <name evidence="3" type="primary">LOC111103684</name>
</gene>